<dbReference type="Gene3D" id="2.60.40.2080">
    <property type="match status" value="1"/>
</dbReference>
<reference evidence="1" key="1">
    <citation type="journal article" date="2015" name="Nature">
        <title>Complex archaea that bridge the gap between prokaryotes and eukaryotes.</title>
        <authorList>
            <person name="Spang A."/>
            <person name="Saw J.H."/>
            <person name="Jorgensen S.L."/>
            <person name="Zaremba-Niedzwiedzka K."/>
            <person name="Martijn J."/>
            <person name="Lind A.E."/>
            <person name="van Eijk R."/>
            <person name="Schleper C."/>
            <person name="Guy L."/>
            <person name="Ettema T.J."/>
        </authorList>
    </citation>
    <scope>NUCLEOTIDE SEQUENCE</scope>
</reference>
<dbReference type="EMBL" id="LAZR01016081">
    <property type="protein sequence ID" value="KKM06053.1"/>
    <property type="molecule type" value="Genomic_DNA"/>
</dbReference>
<dbReference type="AlphaFoldDB" id="A0A0F9K465"/>
<evidence type="ECO:0000313" key="1">
    <source>
        <dbReference type="EMBL" id="KKM06053.1"/>
    </source>
</evidence>
<dbReference type="InterPro" id="IPR037221">
    <property type="entry name" value="H-type_lectin_dom_sf"/>
</dbReference>
<organism evidence="1">
    <name type="scientific">marine sediment metagenome</name>
    <dbReference type="NCBI Taxonomy" id="412755"/>
    <lineage>
        <taxon>unclassified sequences</taxon>
        <taxon>metagenomes</taxon>
        <taxon>ecological metagenomes</taxon>
    </lineage>
</organism>
<comment type="caution">
    <text evidence="1">The sequence shown here is derived from an EMBL/GenBank/DDBJ whole genome shotgun (WGS) entry which is preliminary data.</text>
</comment>
<dbReference type="SUPFAM" id="SSF141086">
    <property type="entry name" value="Agglutinin HPA-like"/>
    <property type="match status" value="1"/>
</dbReference>
<proteinExistence type="predicted"/>
<protein>
    <recommendedName>
        <fullName evidence="2">Major tropism determinant N-terminal domain-containing protein</fullName>
    </recommendedName>
</protein>
<evidence type="ECO:0008006" key="2">
    <source>
        <dbReference type="Google" id="ProtNLM"/>
    </source>
</evidence>
<accession>A0A0F9K465</accession>
<name>A0A0F9K465_9ZZZZ</name>
<sequence>MKTISIRTGGTREGYKELAAGSGISIVENPTDVTISATGGGGGADIKSGNVSIVDGGNSAVTFATAFATTPNAVACFSDNKAAVDVIEIGGISTTGFTIYIKKGHGGQPHTHSVDWIATNAGDP</sequence>
<gene>
    <name evidence="1" type="ORF">LCGC14_1747920</name>
</gene>